<reference evidence="2" key="1">
    <citation type="submission" date="2022-08" db="UniProtKB">
        <authorList>
            <consortium name="EnsemblMetazoa"/>
        </authorList>
    </citation>
    <scope>IDENTIFICATION</scope>
    <source>
        <strain evidence="2">05x7-T-G4-1.051#20</strain>
    </source>
</reference>
<dbReference type="Proteomes" id="UP000005408">
    <property type="component" value="Unassembled WGS sequence"/>
</dbReference>
<accession>A0A8W8P022</accession>
<evidence type="ECO:0000313" key="2">
    <source>
        <dbReference type="EnsemblMetazoa" id="G8662.1:cds"/>
    </source>
</evidence>
<dbReference type="PANTHER" id="PTHR31751:SF7">
    <property type="entry name" value="THAP-TYPE DOMAIN-CONTAINING PROTEIN"/>
    <property type="match status" value="1"/>
</dbReference>
<organism evidence="2 3">
    <name type="scientific">Magallana gigas</name>
    <name type="common">Pacific oyster</name>
    <name type="synonym">Crassostrea gigas</name>
    <dbReference type="NCBI Taxonomy" id="29159"/>
    <lineage>
        <taxon>Eukaryota</taxon>
        <taxon>Metazoa</taxon>
        <taxon>Spiralia</taxon>
        <taxon>Lophotrochozoa</taxon>
        <taxon>Mollusca</taxon>
        <taxon>Bivalvia</taxon>
        <taxon>Autobranchia</taxon>
        <taxon>Pteriomorphia</taxon>
        <taxon>Ostreida</taxon>
        <taxon>Ostreoidea</taxon>
        <taxon>Ostreidae</taxon>
        <taxon>Magallana</taxon>
    </lineage>
</organism>
<protein>
    <submittedName>
        <fullName evidence="2">Uncharacterized protein</fullName>
    </submittedName>
</protein>
<name>A0A8W8P022_MAGGI</name>
<keyword evidence="3" id="KW-1185">Reference proteome</keyword>
<dbReference type="EnsemblMetazoa" id="G8662.1">
    <property type="protein sequence ID" value="G8662.1:cds"/>
    <property type="gene ID" value="G8662"/>
</dbReference>
<proteinExistence type="predicted"/>
<sequence>MLIAAKAGRVNWPVPVDSALVRCSDTKHKKSRGPETGTLNEALLPGCLKTKRACKPTIREEGEPLGRKGGEGSRRKRFRSPSPLSENVVYVQCPPTYLQRQIPTLRKAPDLEHEDISRIQSTVFTYAPKKTTWARNFTALCHSAVHTSTHGTGSSSSLIANKVGVRWDHAGPFHRKMTQLDRLRKYHSLRKKTMKYKTTRHFGRKKQMNRKLQKLSLYNNESNSFINPFDLTIDVTEVEMTDDDVEDDDYEPSFNITLREGLDTTAATDDDEDDECISCGLGVEIKKEVVASALYLKWICPDGHTLYRCKSTFYKMQRQYVVPSVDEHWINHQNAVLEEFRGVDLVVLGDGRMDKKGMKIIEVVTDAHVQISSLMKKNYPDIKHSFDVWHGTKNLGKKIIKAGQEKKNKGLLDWTKDVVNHYWYTAQTCTTKEDFVGMWIGVLHHVVNRSYDKQRWIYQVPESFSEEK</sequence>
<evidence type="ECO:0000313" key="3">
    <source>
        <dbReference type="Proteomes" id="UP000005408"/>
    </source>
</evidence>
<feature type="region of interest" description="Disordered" evidence="1">
    <location>
        <begin position="58"/>
        <end position="83"/>
    </location>
</feature>
<evidence type="ECO:0000256" key="1">
    <source>
        <dbReference type="SAM" id="MobiDB-lite"/>
    </source>
</evidence>
<dbReference type="AlphaFoldDB" id="A0A8W8P022"/>
<feature type="compositionally biased region" description="Basic and acidic residues" evidence="1">
    <location>
        <begin position="58"/>
        <end position="73"/>
    </location>
</feature>
<dbReference type="PANTHER" id="PTHR31751">
    <property type="entry name" value="SI:CH211-108C17.2-RELATED-RELATED"/>
    <property type="match status" value="1"/>
</dbReference>